<dbReference type="EMBL" id="KZ679269">
    <property type="protein sequence ID" value="PTB36731.1"/>
    <property type="molecule type" value="Genomic_DNA"/>
</dbReference>
<proteinExistence type="predicted"/>
<dbReference type="InterPro" id="IPR027417">
    <property type="entry name" value="P-loop_NTPase"/>
</dbReference>
<organism evidence="3 4">
    <name type="scientific">Trichoderma asperellum (strain ATCC 204424 / CBS 433.97 / NBRC 101777)</name>
    <dbReference type="NCBI Taxonomy" id="1042311"/>
    <lineage>
        <taxon>Eukaryota</taxon>
        <taxon>Fungi</taxon>
        <taxon>Dikarya</taxon>
        <taxon>Ascomycota</taxon>
        <taxon>Pezizomycotina</taxon>
        <taxon>Sordariomycetes</taxon>
        <taxon>Hypocreomycetidae</taxon>
        <taxon>Hypocreales</taxon>
        <taxon>Hypocreaceae</taxon>
        <taxon>Trichoderma</taxon>
    </lineage>
</organism>
<dbReference type="PANTHER" id="PTHR10039">
    <property type="entry name" value="AMELOGENIN"/>
    <property type="match status" value="1"/>
</dbReference>
<sequence>MEQQQRRENNNNLFGDSITLNQGDVHSYWHNTQEEEKARCLSGLRITDPCHDKIPIESTKGGLLEDSYTWIFEHDDFQQWRDNEDCRLLWIQGDPGKGKTMLLCGIINKLWDQRNAKTLVFYFFCQATDPRINSATVVLRGLIYLAIDKQPELISHIQNKYRHGKKTIFEDINAWTALSEIFSNILNDTRLERSFIIIDALDEYVTDLRNPLDLLLRNLLYFPTSS</sequence>
<name>A0A2T3YVY6_TRIA4</name>
<dbReference type="AlphaFoldDB" id="A0A2T3YVY6"/>
<keyword evidence="1" id="KW-0677">Repeat</keyword>
<gene>
    <name evidence="3" type="ORF">M441DRAFT_61452</name>
</gene>
<dbReference type="InterPro" id="IPR007111">
    <property type="entry name" value="NACHT_NTPase"/>
</dbReference>
<dbReference type="Proteomes" id="UP000240493">
    <property type="component" value="Unassembled WGS sequence"/>
</dbReference>
<evidence type="ECO:0000256" key="1">
    <source>
        <dbReference type="ARBA" id="ARBA00022737"/>
    </source>
</evidence>
<evidence type="ECO:0000313" key="3">
    <source>
        <dbReference type="EMBL" id="PTB36731.1"/>
    </source>
</evidence>
<dbReference type="InterPro" id="IPR056884">
    <property type="entry name" value="NPHP3-like_N"/>
</dbReference>
<dbReference type="STRING" id="1042311.A0A2T3YVY6"/>
<reference evidence="3 4" key="1">
    <citation type="submission" date="2016-07" db="EMBL/GenBank/DDBJ databases">
        <title>Multiple horizontal gene transfer events from other fungi enriched the ability of initially mycotrophic Trichoderma (Ascomycota) to feed on dead plant biomass.</title>
        <authorList>
            <consortium name="DOE Joint Genome Institute"/>
            <person name="Aerts A."/>
            <person name="Atanasova L."/>
            <person name="Chenthamara K."/>
            <person name="Zhang J."/>
            <person name="Grujic M."/>
            <person name="Henrissat B."/>
            <person name="Kuo A."/>
            <person name="Salamov A."/>
            <person name="Lipzen A."/>
            <person name="Labutti K."/>
            <person name="Barry K."/>
            <person name="Miao Y."/>
            <person name="Rahimi M.J."/>
            <person name="Shen Q."/>
            <person name="Grigoriev I.V."/>
            <person name="Kubicek C.P."/>
            <person name="Druzhinina I.S."/>
        </authorList>
    </citation>
    <scope>NUCLEOTIDE SEQUENCE [LARGE SCALE GENOMIC DNA]</scope>
    <source>
        <strain evidence="3 4">CBS 433.97</strain>
    </source>
</reference>
<dbReference type="PROSITE" id="PS50837">
    <property type="entry name" value="NACHT"/>
    <property type="match status" value="1"/>
</dbReference>
<dbReference type="PANTHER" id="PTHR10039:SF14">
    <property type="entry name" value="NACHT DOMAIN-CONTAINING PROTEIN"/>
    <property type="match status" value="1"/>
</dbReference>
<evidence type="ECO:0000313" key="4">
    <source>
        <dbReference type="Proteomes" id="UP000240493"/>
    </source>
</evidence>
<accession>A0A2T3YVY6</accession>
<dbReference type="SUPFAM" id="SSF52540">
    <property type="entry name" value="P-loop containing nucleoside triphosphate hydrolases"/>
    <property type="match status" value="1"/>
</dbReference>
<feature type="domain" description="NACHT" evidence="2">
    <location>
        <begin position="87"/>
        <end position="220"/>
    </location>
</feature>
<evidence type="ECO:0000259" key="2">
    <source>
        <dbReference type="PROSITE" id="PS50837"/>
    </source>
</evidence>
<dbReference type="Gene3D" id="3.40.50.300">
    <property type="entry name" value="P-loop containing nucleotide triphosphate hydrolases"/>
    <property type="match status" value="1"/>
</dbReference>
<dbReference type="Pfam" id="PF24883">
    <property type="entry name" value="NPHP3_N"/>
    <property type="match status" value="1"/>
</dbReference>
<keyword evidence="4" id="KW-1185">Reference proteome</keyword>
<protein>
    <recommendedName>
        <fullName evidence="2">NACHT domain-containing protein</fullName>
    </recommendedName>
</protein>
<dbReference type="OrthoDB" id="538223at2759"/>